<dbReference type="GO" id="GO:0003700">
    <property type="term" value="F:DNA-binding transcription factor activity"/>
    <property type="evidence" value="ECO:0007669"/>
    <property type="project" value="InterPro"/>
</dbReference>
<dbReference type="KEGG" id="ptx:ABW99_06430"/>
<dbReference type="SUPFAM" id="SSF46785">
    <property type="entry name" value="Winged helix' DNA-binding domain"/>
    <property type="match status" value="1"/>
</dbReference>
<dbReference type="SMART" id="SM00347">
    <property type="entry name" value="HTH_MARR"/>
    <property type="match status" value="1"/>
</dbReference>
<feature type="domain" description="HTH marR-type" evidence="4">
    <location>
        <begin position="1"/>
        <end position="136"/>
    </location>
</feature>
<dbReference type="GO" id="GO:0003677">
    <property type="term" value="F:DNA binding"/>
    <property type="evidence" value="ECO:0007669"/>
    <property type="project" value="UniProtKB-KW"/>
</dbReference>
<accession>A0A0G3ELL3</accession>
<dbReference type="PANTHER" id="PTHR33164">
    <property type="entry name" value="TRANSCRIPTIONAL REGULATOR, MARR FAMILY"/>
    <property type="match status" value="1"/>
</dbReference>
<evidence type="ECO:0000313" key="6">
    <source>
        <dbReference type="Proteomes" id="UP000036700"/>
    </source>
</evidence>
<proteinExistence type="predicted"/>
<keyword evidence="6" id="KW-1185">Reference proteome</keyword>
<dbReference type="PROSITE" id="PS01117">
    <property type="entry name" value="HTH_MARR_1"/>
    <property type="match status" value="1"/>
</dbReference>
<sequence>MENIDTCVSFLSAKAAQAVARASRARLATHGVTPFQYAVLQVLWEEDGQSGAQLGNRLFADSATITGVLDRLEKLGLVVRRADAADRRVNLIFLTADGRRRQAELQAVMDGLNDEVAQHFGEQAPLLWALLEKLATFSPGERNGNV</sequence>
<dbReference type="Proteomes" id="UP000036700">
    <property type="component" value="Chromosome"/>
</dbReference>
<name>A0A0G3ELL3_9BURK</name>
<dbReference type="Gene3D" id="1.10.10.10">
    <property type="entry name" value="Winged helix-like DNA-binding domain superfamily/Winged helix DNA-binding domain"/>
    <property type="match status" value="1"/>
</dbReference>
<keyword evidence="2" id="KW-0238">DNA-binding</keyword>
<dbReference type="AlphaFoldDB" id="A0A0G3ELL3"/>
<keyword evidence="1" id="KW-0805">Transcription regulation</keyword>
<dbReference type="PRINTS" id="PR00598">
    <property type="entry name" value="HTHMARR"/>
</dbReference>
<evidence type="ECO:0000256" key="3">
    <source>
        <dbReference type="ARBA" id="ARBA00023163"/>
    </source>
</evidence>
<dbReference type="InterPro" id="IPR036390">
    <property type="entry name" value="WH_DNA-bd_sf"/>
</dbReference>
<evidence type="ECO:0000256" key="2">
    <source>
        <dbReference type="ARBA" id="ARBA00023125"/>
    </source>
</evidence>
<dbReference type="InterPro" id="IPR000835">
    <property type="entry name" value="HTH_MarR-typ"/>
</dbReference>
<protein>
    <recommendedName>
        <fullName evidence="4">HTH marR-type domain-containing protein</fullName>
    </recommendedName>
</protein>
<dbReference type="PATRIC" id="fig|445709.3.peg.1378"/>
<evidence type="ECO:0000313" key="5">
    <source>
        <dbReference type="EMBL" id="AKJ67908.1"/>
    </source>
</evidence>
<keyword evidence="3" id="KW-0804">Transcription</keyword>
<reference evidence="6" key="1">
    <citation type="submission" date="2015-06" db="EMBL/GenBank/DDBJ databases">
        <authorList>
            <person name="Lim Y.L."/>
            <person name="Ee R."/>
            <person name="Yong D."/>
            <person name="How K.Y."/>
            <person name="Yin W.F."/>
            <person name="Chan K.G."/>
        </authorList>
    </citation>
    <scope>NUCLEOTIDE SEQUENCE [LARGE SCALE GENOMIC DNA]</scope>
    <source>
        <strain evidence="6">DSM 25325</strain>
    </source>
</reference>
<dbReference type="STRING" id="445709.ABW99_06430"/>
<evidence type="ECO:0000256" key="1">
    <source>
        <dbReference type="ARBA" id="ARBA00023015"/>
    </source>
</evidence>
<organism evidence="5 6">
    <name type="scientific">Pandoraea thiooxydans</name>
    <dbReference type="NCBI Taxonomy" id="445709"/>
    <lineage>
        <taxon>Bacteria</taxon>
        <taxon>Pseudomonadati</taxon>
        <taxon>Pseudomonadota</taxon>
        <taxon>Betaproteobacteria</taxon>
        <taxon>Burkholderiales</taxon>
        <taxon>Burkholderiaceae</taxon>
        <taxon>Pandoraea</taxon>
    </lineage>
</organism>
<dbReference type="EMBL" id="CP011568">
    <property type="protein sequence ID" value="AKJ67908.1"/>
    <property type="molecule type" value="Genomic_DNA"/>
</dbReference>
<dbReference type="GO" id="GO:0006950">
    <property type="term" value="P:response to stress"/>
    <property type="evidence" value="ECO:0007669"/>
    <property type="project" value="TreeGrafter"/>
</dbReference>
<dbReference type="InterPro" id="IPR039422">
    <property type="entry name" value="MarR/SlyA-like"/>
</dbReference>
<dbReference type="PANTHER" id="PTHR33164:SF43">
    <property type="entry name" value="HTH-TYPE TRANSCRIPTIONAL REPRESSOR YETL"/>
    <property type="match status" value="1"/>
</dbReference>
<dbReference type="PROSITE" id="PS50995">
    <property type="entry name" value="HTH_MARR_2"/>
    <property type="match status" value="1"/>
</dbReference>
<dbReference type="RefSeq" id="WP_047213724.1">
    <property type="nucleotide sequence ID" value="NZ_CP011568.3"/>
</dbReference>
<dbReference type="InterPro" id="IPR023187">
    <property type="entry name" value="Tscrpt_reg_MarR-type_CS"/>
</dbReference>
<gene>
    <name evidence="5" type="ORF">ABW99_06430</name>
</gene>
<dbReference type="InterPro" id="IPR036388">
    <property type="entry name" value="WH-like_DNA-bd_sf"/>
</dbReference>
<dbReference type="Pfam" id="PF01047">
    <property type="entry name" value="MarR"/>
    <property type="match status" value="1"/>
</dbReference>
<dbReference type="OrthoDB" id="9806864at2"/>
<evidence type="ECO:0000259" key="4">
    <source>
        <dbReference type="PROSITE" id="PS50995"/>
    </source>
</evidence>